<dbReference type="PRINTS" id="PR00080">
    <property type="entry name" value="SDRFAMILY"/>
</dbReference>
<protein>
    <submittedName>
        <fullName evidence="4">Short-chain dehydrogenase</fullName>
    </submittedName>
</protein>
<dbReference type="Proteomes" id="UP000094570">
    <property type="component" value="Unassembled WGS sequence"/>
</dbReference>
<dbReference type="RefSeq" id="WP_069292418.1">
    <property type="nucleotide sequence ID" value="NZ_CP140110.1"/>
</dbReference>
<dbReference type="STRING" id="1008305.A4H02_01575"/>
<keyword evidence="5" id="KW-1185">Reference proteome</keyword>
<dbReference type="InterPro" id="IPR036291">
    <property type="entry name" value="NAD(P)-bd_dom_sf"/>
</dbReference>
<dbReference type="Pfam" id="PF00106">
    <property type="entry name" value="adh_short"/>
    <property type="match status" value="1"/>
</dbReference>
<keyword evidence="2" id="KW-0560">Oxidoreductase</keyword>
<reference evidence="5" key="1">
    <citation type="submission" date="2016-04" db="EMBL/GenBank/DDBJ databases">
        <title>The genome sequence project of a novel Fervidobacterium isolate from a hot spring in Thailand.</title>
        <authorList>
            <person name="Gonzalez J.M."/>
            <person name="Cuecas A."/>
            <person name="Kanoksilapatham W."/>
        </authorList>
    </citation>
    <scope>NUCLEOTIDE SEQUENCE [LARGE SCALE GENOMIC DNA]</scope>
    <source>
        <strain evidence="5">FC2004</strain>
    </source>
</reference>
<dbReference type="InterPro" id="IPR002347">
    <property type="entry name" value="SDR_fam"/>
</dbReference>
<dbReference type="PRINTS" id="PR00081">
    <property type="entry name" value="GDHRDH"/>
</dbReference>
<dbReference type="EMBL" id="LWAF01000002">
    <property type="protein sequence ID" value="ODN30993.1"/>
    <property type="molecule type" value="Genomic_DNA"/>
</dbReference>
<evidence type="ECO:0000256" key="3">
    <source>
        <dbReference type="RuleBase" id="RU000363"/>
    </source>
</evidence>
<evidence type="ECO:0000256" key="2">
    <source>
        <dbReference type="ARBA" id="ARBA00023002"/>
    </source>
</evidence>
<accession>A0A1E3G572</accession>
<dbReference type="PANTHER" id="PTHR43086:SF3">
    <property type="entry name" value="NADP-DEPENDENT 3-HYDROXY ACID DEHYDROGENASE YDFG"/>
    <property type="match status" value="1"/>
</dbReference>
<dbReference type="Gene3D" id="3.40.50.720">
    <property type="entry name" value="NAD(P)-binding Rossmann-like Domain"/>
    <property type="match status" value="1"/>
</dbReference>
<comment type="similarity">
    <text evidence="1 3">Belongs to the short-chain dehydrogenases/reductases (SDR) family.</text>
</comment>
<evidence type="ECO:0000313" key="4">
    <source>
        <dbReference type="EMBL" id="ODN30993.1"/>
    </source>
</evidence>
<gene>
    <name evidence="4" type="ORF">A4H02_01575</name>
</gene>
<evidence type="ECO:0000256" key="1">
    <source>
        <dbReference type="ARBA" id="ARBA00006484"/>
    </source>
</evidence>
<dbReference type="OrthoDB" id="9808814at2"/>
<dbReference type="PIRSF" id="PIRSF000126">
    <property type="entry name" value="11-beta-HSD1"/>
    <property type="match status" value="1"/>
</dbReference>
<comment type="caution">
    <text evidence="4">The sequence shown here is derived from an EMBL/GenBank/DDBJ whole genome shotgun (WGS) entry which is preliminary data.</text>
</comment>
<sequence>MPKLSDYRWALVTGASSGIGREFALELARRNLNLVLVGRDVSALSKLEEEIHSISSSKVIFIQADLVKDTSYVIENTSHLQIDLLINNAGLGLYGEFPTHQWDEYETIIDLNVKVLTQLTYHYLKEMLRVGRGGIINIASVAGFFPIPKFAVYASTKAYVYNFSLALWAELLDKNIHVLCVAPGKTRTKFFERAKMRTDYNMMEPREVVVGALRAFEAGKPLYIPDVGNKLAYSVVRRIFSDRVVAKILKKFF</sequence>
<dbReference type="PANTHER" id="PTHR43086">
    <property type="entry name" value="VERY-LONG-CHAIN 3-OXOOACYL-COA REDUCTASE"/>
    <property type="match status" value="1"/>
</dbReference>
<dbReference type="GO" id="GO:0016491">
    <property type="term" value="F:oxidoreductase activity"/>
    <property type="evidence" value="ECO:0007669"/>
    <property type="project" value="UniProtKB-KW"/>
</dbReference>
<dbReference type="SUPFAM" id="SSF51735">
    <property type="entry name" value="NAD(P)-binding Rossmann-fold domains"/>
    <property type="match status" value="1"/>
</dbReference>
<organism evidence="4 5">
    <name type="scientific">Fervidobacterium thailandense</name>
    <dbReference type="NCBI Taxonomy" id="1008305"/>
    <lineage>
        <taxon>Bacteria</taxon>
        <taxon>Thermotogati</taxon>
        <taxon>Thermotogota</taxon>
        <taxon>Thermotogae</taxon>
        <taxon>Thermotogales</taxon>
        <taxon>Fervidobacteriaceae</taxon>
        <taxon>Fervidobacterium</taxon>
    </lineage>
</organism>
<dbReference type="AlphaFoldDB" id="A0A1E3G572"/>
<name>A0A1E3G572_9BACT</name>
<evidence type="ECO:0000313" key="5">
    <source>
        <dbReference type="Proteomes" id="UP000094570"/>
    </source>
</evidence>
<proteinExistence type="inferred from homology"/>